<reference evidence="1 2" key="1">
    <citation type="submission" date="2017-12" db="EMBL/GenBank/DDBJ databases">
        <authorList>
            <consortium name="DOE Joint Genome Institute"/>
            <person name="Haridas S."/>
            <person name="Kjaerbolling I."/>
            <person name="Vesth T.C."/>
            <person name="Frisvad J.C."/>
            <person name="Nybo J.L."/>
            <person name="Theobald S."/>
            <person name="Kuo A."/>
            <person name="Bowyer P."/>
            <person name="Matsuda Y."/>
            <person name="Mondo S."/>
            <person name="Lyhne E.K."/>
            <person name="Kogle M.E."/>
            <person name="Clum A."/>
            <person name="Lipzen A."/>
            <person name="Salamov A."/>
            <person name="Ngan C.Y."/>
            <person name="Daum C."/>
            <person name="Chiniquy J."/>
            <person name="Barry K."/>
            <person name="LaButti K."/>
            <person name="Simmons B.A."/>
            <person name="Magnuson J.K."/>
            <person name="Mortensen U.H."/>
            <person name="Larsen T.O."/>
            <person name="Grigoriev I.V."/>
            <person name="Baker S.E."/>
            <person name="Andersen M.R."/>
            <person name="Nordberg H.P."/>
            <person name="Cantor M.N."/>
            <person name="Hua S.X."/>
        </authorList>
    </citation>
    <scope>NUCLEOTIDE SEQUENCE [LARGE SCALE GENOMIC DNA]</scope>
    <source>
        <strain evidence="1 2">CBS 102.13</strain>
    </source>
</reference>
<dbReference type="RefSeq" id="XP_024675018.1">
    <property type="nucleotide sequence ID" value="XM_024811408.1"/>
</dbReference>
<sequence>MGLIYTPDPCPWRPIHPLLQELSKGQLAKPPAMNAPRWHRGGYGSWQSSRVGFDVESVFLVWPV</sequence>
<dbReference type="Proteomes" id="UP000234585">
    <property type="component" value="Unassembled WGS sequence"/>
</dbReference>
<gene>
    <name evidence="1" type="ORF">BDW47DRAFT_100343</name>
</gene>
<keyword evidence="2" id="KW-1185">Reference proteome</keyword>
<proteinExistence type="predicted"/>
<dbReference type="EMBL" id="KZ559122">
    <property type="protein sequence ID" value="PLB41006.1"/>
    <property type="molecule type" value="Genomic_DNA"/>
</dbReference>
<protein>
    <submittedName>
        <fullName evidence="1">Uncharacterized protein</fullName>
    </submittedName>
</protein>
<dbReference type="AlphaFoldDB" id="A0A2I2FK51"/>
<dbReference type="GeneID" id="36518568"/>
<accession>A0A2I2FK51</accession>
<evidence type="ECO:0000313" key="1">
    <source>
        <dbReference type="EMBL" id="PLB41006.1"/>
    </source>
</evidence>
<name>A0A2I2FK51_ASPCN</name>
<evidence type="ECO:0000313" key="2">
    <source>
        <dbReference type="Proteomes" id="UP000234585"/>
    </source>
</evidence>
<organism evidence="1 2">
    <name type="scientific">Aspergillus candidus</name>
    <dbReference type="NCBI Taxonomy" id="41067"/>
    <lineage>
        <taxon>Eukaryota</taxon>
        <taxon>Fungi</taxon>
        <taxon>Dikarya</taxon>
        <taxon>Ascomycota</taxon>
        <taxon>Pezizomycotina</taxon>
        <taxon>Eurotiomycetes</taxon>
        <taxon>Eurotiomycetidae</taxon>
        <taxon>Eurotiales</taxon>
        <taxon>Aspergillaceae</taxon>
        <taxon>Aspergillus</taxon>
        <taxon>Aspergillus subgen. Circumdati</taxon>
    </lineage>
</organism>